<dbReference type="EMBL" id="MIJY01000043">
    <property type="protein sequence ID" value="OEG10575.1"/>
    <property type="molecule type" value="Genomic_DNA"/>
</dbReference>
<evidence type="ECO:0000259" key="2">
    <source>
        <dbReference type="Pfam" id="PF13731"/>
    </source>
</evidence>
<evidence type="ECO:0000313" key="4">
    <source>
        <dbReference type="Proteomes" id="UP000095094"/>
    </source>
</evidence>
<comment type="caution">
    <text evidence="3">The sequence shown here is derived from an EMBL/GenBank/DDBJ whole genome shotgun (WGS) entry which is preliminary data.</text>
</comment>
<gene>
    <name evidence="3" type="ORF">BCR25_08895</name>
</gene>
<reference evidence="4" key="1">
    <citation type="submission" date="2016-09" db="EMBL/GenBank/DDBJ databases">
        <authorList>
            <person name="Gulvik C.A."/>
        </authorList>
    </citation>
    <scope>NUCLEOTIDE SEQUENCE [LARGE SCALE GENOMIC DNA]</scope>
    <source>
        <strain evidence="4">LMG 8895</strain>
    </source>
</reference>
<dbReference type="AlphaFoldDB" id="A0A1E5GDB3"/>
<proteinExistence type="predicted"/>
<dbReference type="Proteomes" id="UP000095094">
    <property type="component" value="Unassembled WGS sequence"/>
</dbReference>
<keyword evidence="1" id="KW-0732">Signal</keyword>
<dbReference type="OrthoDB" id="2339326at2"/>
<dbReference type="RefSeq" id="WP_069664356.1">
    <property type="nucleotide sequence ID" value="NZ_JBHUJJ010000001.1"/>
</dbReference>
<evidence type="ECO:0000256" key="1">
    <source>
        <dbReference type="SAM" id="SignalP"/>
    </source>
</evidence>
<feature type="domain" description="WxL" evidence="2">
    <location>
        <begin position="40"/>
        <end position="191"/>
    </location>
</feature>
<sequence>MKVSKILVGIAAVTMVLSSSILANAEEIENKESKSDIGFTTPTEGALTFVNVADFDFGSNPISAKDEVYTNQAETATTVQDIRGTEAGWTVQVAQNGQFKAGEKELSNAQITLKAPAISPESTGTATAATDVVLNTDGSGATILAAAAEQGNGTTIETFGKDSVILEVPGKTTKVAKQYKTTLTWTLLDQPENE</sequence>
<feature type="chain" id="PRO_5009177318" description="WxL domain-containing protein" evidence="1">
    <location>
        <begin position="26"/>
        <end position="194"/>
    </location>
</feature>
<accession>A0A1E5GDB3</accession>
<evidence type="ECO:0000313" key="3">
    <source>
        <dbReference type="EMBL" id="OEG10575.1"/>
    </source>
</evidence>
<protein>
    <recommendedName>
        <fullName evidence="2">WxL domain-containing protein</fullName>
    </recommendedName>
</protein>
<keyword evidence="4" id="KW-1185">Reference proteome</keyword>
<feature type="signal peptide" evidence="1">
    <location>
        <begin position="1"/>
        <end position="25"/>
    </location>
</feature>
<dbReference type="Pfam" id="PF13731">
    <property type="entry name" value="WxL"/>
    <property type="match status" value="1"/>
</dbReference>
<organism evidence="3 4">
    <name type="scientific">Enterococcus termitis</name>
    <dbReference type="NCBI Taxonomy" id="332950"/>
    <lineage>
        <taxon>Bacteria</taxon>
        <taxon>Bacillati</taxon>
        <taxon>Bacillota</taxon>
        <taxon>Bacilli</taxon>
        <taxon>Lactobacillales</taxon>
        <taxon>Enterococcaceae</taxon>
        <taxon>Enterococcus</taxon>
    </lineage>
</organism>
<name>A0A1E5GDB3_9ENTE</name>
<dbReference type="InterPro" id="IPR027994">
    <property type="entry name" value="WxL_dom"/>
</dbReference>